<evidence type="ECO:0000313" key="1">
    <source>
        <dbReference type="EMBL" id="CAB4139929.1"/>
    </source>
</evidence>
<reference evidence="3" key="1">
    <citation type="submission" date="2020-04" db="EMBL/GenBank/DDBJ databases">
        <authorList>
            <person name="Chiriac C."/>
            <person name="Salcher M."/>
            <person name="Ghai R."/>
            <person name="Kavagutti S V."/>
        </authorList>
    </citation>
    <scope>NUCLEOTIDE SEQUENCE</scope>
</reference>
<proteinExistence type="predicted"/>
<dbReference type="EMBL" id="LR796369">
    <property type="protein sequence ID" value="CAB4139929.1"/>
    <property type="molecule type" value="Genomic_DNA"/>
</dbReference>
<sequence>MALKKPYQSKFGILVPDAYFKVASVSGSKLGAIITVDVYASDEASKSGSRQVDSSRFDFTPSQASKAWDAQAYEHLKTLPEFAGATDC</sequence>
<organism evidence="3">
    <name type="scientific">uncultured Caudovirales phage</name>
    <dbReference type="NCBI Taxonomy" id="2100421"/>
    <lineage>
        <taxon>Viruses</taxon>
        <taxon>Duplodnaviria</taxon>
        <taxon>Heunggongvirae</taxon>
        <taxon>Uroviricota</taxon>
        <taxon>Caudoviricetes</taxon>
        <taxon>Peduoviridae</taxon>
        <taxon>Maltschvirus</taxon>
        <taxon>Maltschvirus maltsch</taxon>
    </lineage>
</organism>
<protein>
    <submittedName>
        <fullName evidence="3">Uncharacterized protein</fullName>
    </submittedName>
</protein>
<dbReference type="EMBL" id="LR796646">
    <property type="protein sequence ID" value="CAB4156864.1"/>
    <property type="molecule type" value="Genomic_DNA"/>
</dbReference>
<name>A0A6J5NNJ3_9CAUD</name>
<gene>
    <name evidence="1" type="ORF">UFOVP356_23</name>
    <name evidence="2" type="ORF">UFOVP408_12</name>
    <name evidence="3" type="ORF">UFOVP676_3</name>
</gene>
<accession>A0A6J5NNJ3</accession>
<evidence type="ECO:0000313" key="3">
    <source>
        <dbReference type="EMBL" id="CAB4156864.1"/>
    </source>
</evidence>
<dbReference type="EMBL" id="LR796373">
    <property type="protein sequence ID" value="CAB4140280.1"/>
    <property type="molecule type" value="Genomic_DNA"/>
</dbReference>
<evidence type="ECO:0000313" key="2">
    <source>
        <dbReference type="EMBL" id="CAB4140280.1"/>
    </source>
</evidence>